<keyword evidence="2" id="KW-0929">Antimicrobial</keyword>
<proteinExistence type="inferred from homology"/>
<sequence length="90" mass="10046">MALSKLQSVVILVICSLLVTSQSRDNKNDEHRSDCVYKGPCIMNAGVGVDRLTSDQRPLAHAKSELTAIFVVVKRLIFSHQILTIYNFLD</sequence>
<evidence type="ECO:0000256" key="4">
    <source>
        <dbReference type="ARBA" id="ARBA00022821"/>
    </source>
</evidence>
<accession>A0A3P6BYZ6</accession>
<dbReference type="AlphaFoldDB" id="A0A3P6BYZ6"/>
<name>A0A3P6BYZ6_BRAOL</name>
<evidence type="ECO:0000256" key="5">
    <source>
        <dbReference type="ARBA" id="ARBA00023157"/>
    </source>
</evidence>
<feature type="chain" id="PRO_5018308383" evidence="6">
    <location>
        <begin position="24"/>
        <end position="90"/>
    </location>
</feature>
<organism evidence="7">
    <name type="scientific">Brassica oleracea</name>
    <name type="common">Wild cabbage</name>
    <dbReference type="NCBI Taxonomy" id="3712"/>
    <lineage>
        <taxon>Eukaryota</taxon>
        <taxon>Viridiplantae</taxon>
        <taxon>Streptophyta</taxon>
        <taxon>Embryophyta</taxon>
        <taxon>Tracheophyta</taxon>
        <taxon>Spermatophyta</taxon>
        <taxon>Magnoliopsida</taxon>
        <taxon>eudicotyledons</taxon>
        <taxon>Gunneridae</taxon>
        <taxon>Pentapetalae</taxon>
        <taxon>rosids</taxon>
        <taxon>malvids</taxon>
        <taxon>Brassicales</taxon>
        <taxon>Brassicaceae</taxon>
        <taxon>Brassiceae</taxon>
        <taxon>Brassica</taxon>
    </lineage>
</organism>
<evidence type="ECO:0000256" key="6">
    <source>
        <dbReference type="SAM" id="SignalP"/>
    </source>
</evidence>
<protein>
    <submittedName>
        <fullName evidence="7">Uncharacterized protein</fullName>
    </submittedName>
</protein>
<feature type="signal peptide" evidence="6">
    <location>
        <begin position="1"/>
        <end position="23"/>
    </location>
</feature>
<keyword evidence="5" id="KW-1015">Disulfide bond</keyword>
<dbReference type="GO" id="GO:0050832">
    <property type="term" value="P:defense response to fungus"/>
    <property type="evidence" value="ECO:0007669"/>
    <property type="project" value="UniProtKB-KW"/>
</dbReference>
<comment type="similarity">
    <text evidence="1">Belongs to the DEFL family.</text>
</comment>
<evidence type="ECO:0000256" key="3">
    <source>
        <dbReference type="ARBA" id="ARBA00022577"/>
    </source>
</evidence>
<keyword evidence="6" id="KW-0732">Signal</keyword>
<keyword evidence="3" id="KW-0295">Fungicide</keyword>
<keyword evidence="4" id="KW-0611">Plant defense</keyword>
<dbReference type="Pfam" id="PF25052">
    <property type="entry name" value="AtDEF-like"/>
    <property type="match status" value="1"/>
</dbReference>
<evidence type="ECO:0000256" key="2">
    <source>
        <dbReference type="ARBA" id="ARBA00022529"/>
    </source>
</evidence>
<dbReference type="EMBL" id="LR031872">
    <property type="protein sequence ID" value="VDD01442.1"/>
    <property type="molecule type" value="Genomic_DNA"/>
</dbReference>
<evidence type="ECO:0000256" key="1">
    <source>
        <dbReference type="ARBA" id="ARBA00006722"/>
    </source>
</evidence>
<reference evidence="7" key="1">
    <citation type="submission" date="2018-11" db="EMBL/GenBank/DDBJ databases">
        <authorList>
            <consortium name="Genoscope - CEA"/>
            <person name="William W."/>
        </authorList>
    </citation>
    <scope>NUCLEOTIDE SEQUENCE</scope>
</reference>
<dbReference type="GO" id="GO:0031640">
    <property type="term" value="P:killing of cells of another organism"/>
    <property type="evidence" value="ECO:0007669"/>
    <property type="project" value="UniProtKB-KW"/>
</dbReference>
<dbReference type="InterPro" id="IPR010851">
    <property type="entry name" value="DEFL"/>
</dbReference>
<evidence type="ECO:0000313" key="7">
    <source>
        <dbReference type="EMBL" id="VDD01442.1"/>
    </source>
</evidence>
<gene>
    <name evidence="7" type="ORF">BOLC3T21538H</name>
</gene>